<dbReference type="Proteomes" id="UP001310594">
    <property type="component" value="Unassembled WGS sequence"/>
</dbReference>
<feature type="compositionally biased region" description="Polar residues" evidence="5">
    <location>
        <begin position="36"/>
        <end position="60"/>
    </location>
</feature>
<dbReference type="GO" id="GO:0008270">
    <property type="term" value="F:zinc ion binding"/>
    <property type="evidence" value="ECO:0007669"/>
    <property type="project" value="UniProtKB-KW"/>
</dbReference>
<feature type="region of interest" description="Disordered" evidence="5">
    <location>
        <begin position="134"/>
        <end position="153"/>
    </location>
</feature>
<dbReference type="EMBL" id="JAVRQU010000001">
    <property type="protein sequence ID" value="KAK5708454.1"/>
    <property type="molecule type" value="Genomic_DNA"/>
</dbReference>
<proteinExistence type="predicted"/>
<organism evidence="7 8">
    <name type="scientific">Elasticomyces elasticus</name>
    <dbReference type="NCBI Taxonomy" id="574655"/>
    <lineage>
        <taxon>Eukaryota</taxon>
        <taxon>Fungi</taxon>
        <taxon>Dikarya</taxon>
        <taxon>Ascomycota</taxon>
        <taxon>Pezizomycotina</taxon>
        <taxon>Dothideomycetes</taxon>
        <taxon>Dothideomycetidae</taxon>
        <taxon>Mycosphaerellales</taxon>
        <taxon>Teratosphaeriaceae</taxon>
        <taxon>Elasticomyces</taxon>
    </lineage>
</organism>
<feature type="compositionally biased region" description="Polar residues" evidence="5">
    <location>
        <begin position="100"/>
        <end position="119"/>
    </location>
</feature>
<dbReference type="Pfam" id="PF13695">
    <property type="entry name" value="Zn_ribbon_3CxxC"/>
    <property type="match status" value="1"/>
</dbReference>
<dbReference type="AlphaFoldDB" id="A0AAN7ZWN8"/>
<feature type="region of interest" description="Disordered" evidence="5">
    <location>
        <begin position="97"/>
        <end position="119"/>
    </location>
</feature>
<feature type="region of interest" description="Disordered" evidence="5">
    <location>
        <begin position="30"/>
        <end position="64"/>
    </location>
</feature>
<dbReference type="InterPro" id="IPR027377">
    <property type="entry name" value="ZAR1/RTP1-5-like_Znf-3CxxC"/>
</dbReference>
<sequence length="306" mass="33666">MADVIEQPLQESTAMSLTAALSELSVASHDAMQHPIQDSTGQPIQPENAEMNGTQSTDNINEPLAETHTAPPAVVFKCAPCNLHFNNEKRLKNHIRYSPAHSTGSGGATTKSPHLGAQTQVPPFHYTAFKGVDRKSTSGQATRPGNPKTAASFDMRPALHDDVSRLLKAYGLSFRFFPIDNSQTSLQEYDTHIMGIYTCTNSACSRTWKSGLAAITIRKYPKNQYNARVYHQRCVNCRSVCRPELDSSYAERVSYRLAVWSGVAVQAPPYTERLTKPHEEELCEGCKAGHCIQAKLLQRFGGLGIS</sequence>
<accession>A0AAN7ZWN8</accession>
<evidence type="ECO:0000313" key="7">
    <source>
        <dbReference type="EMBL" id="KAK5708454.1"/>
    </source>
</evidence>
<keyword evidence="2 4" id="KW-0863">Zinc-finger</keyword>
<feature type="domain" description="C2H2-type" evidence="6">
    <location>
        <begin position="76"/>
        <end position="102"/>
    </location>
</feature>
<evidence type="ECO:0000256" key="1">
    <source>
        <dbReference type="ARBA" id="ARBA00022723"/>
    </source>
</evidence>
<name>A0AAN7ZWN8_9PEZI</name>
<keyword evidence="1" id="KW-0479">Metal-binding</keyword>
<dbReference type="PROSITE" id="PS50157">
    <property type="entry name" value="ZINC_FINGER_C2H2_2"/>
    <property type="match status" value="1"/>
</dbReference>
<evidence type="ECO:0000313" key="8">
    <source>
        <dbReference type="Proteomes" id="UP001310594"/>
    </source>
</evidence>
<evidence type="ECO:0000256" key="3">
    <source>
        <dbReference type="ARBA" id="ARBA00022833"/>
    </source>
</evidence>
<gene>
    <name evidence="7" type="ORF">LTR97_000995</name>
</gene>
<evidence type="ECO:0000256" key="5">
    <source>
        <dbReference type="SAM" id="MobiDB-lite"/>
    </source>
</evidence>
<reference evidence="7" key="1">
    <citation type="submission" date="2023-08" db="EMBL/GenBank/DDBJ databases">
        <title>Black Yeasts Isolated from many extreme environments.</title>
        <authorList>
            <person name="Coleine C."/>
            <person name="Stajich J.E."/>
            <person name="Selbmann L."/>
        </authorList>
    </citation>
    <scope>NUCLEOTIDE SEQUENCE</scope>
    <source>
        <strain evidence="7">CCFEE 5810</strain>
    </source>
</reference>
<dbReference type="InterPro" id="IPR013087">
    <property type="entry name" value="Znf_C2H2_type"/>
</dbReference>
<evidence type="ECO:0000256" key="2">
    <source>
        <dbReference type="ARBA" id="ARBA00022771"/>
    </source>
</evidence>
<comment type="caution">
    <text evidence="7">The sequence shown here is derived from an EMBL/GenBank/DDBJ whole genome shotgun (WGS) entry which is preliminary data.</text>
</comment>
<protein>
    <recommendedName>
        <fullName evidence="6">C2H2-type domain-containing protein</fullName>
    </recommendedName>
</protein>
<keyword evidence="3" id="KW-0862">Zinc</keyword>
<evidence type="ECO:0000256" key="4">
    <source>
        <dbReference type="PROSITE-ProRule" id="PRU00042"/>
    </source>
</evidence>
<dbReference type="SMART" id="SM01328">
    <property type="entry name" value="zf-3CxxC"/>
    <property type="match status" value="1"/>
</dbReference>
<evidence type="ECO:0000259" key="6">
    <source>
        <dbReference type="PROSITE" id="PS50157"/>
    </source>
</evidence>